<proteinExistence type="predicted"/>
<comment type="catalytic activity">
    <reaction evidence="11">
        <text>L-seryl-[protein] + ATP = O-phospho-L-seryl-[protein] + ADP + H(+)</text>
        <dbReference type="Rhea" id="RHEA:17989"/>
        <dbReference type="Rhea" id="RHEA-COMP:9863"/>
        <dbReference type="Rhea" id="RHEA-COMP:11604"/>
        <dbReference type="ChEBI" id="CHEBI:15378"/>
        <dbReference type="ChEBI" id="CHEBI:29999"/>
        <dbReference type="ChEBI" id="CHEBI:30616"/>
        <dbReference type="ChEBI" id="CHEBI:83421"/>
        <dbReference type="ChEBI" id="CHEBI:456216"/>
        <dbReference type="EC" id="2.7.11.1"/>
    </reaction>
</comment>
<keyword evidence="4" id="KW-0808">Transferase</keyword>
<dbReference type="PRINTS" id="PR00449">
    <property type="entry name" value="RASTRNSFRMNG"/>
</dbReference>
<comment type="caution">
    <text evidence="13">The sequence shown here is derived from an EMBL/GenBank/DDBJ whole genome shotgun (WGS) entry which is preliminary data.</text>
</comment>
<dbReference type="InterPro" id="IPR003591">
    <property type="entry name" value="Leu-rich_rpt_typical-subtyp"/>
</dbReference>
<dbReference type="SUPFAM" id="SSF52047">
    <property type="entry name" value="RNI-like"/>
    <property type="match status" value="1"/>
</dbReference>
<dbReference type="Pfam" id="PF00560">
    <property type="entry name" value="LRR_1"/>
    <property type="match status" value="2"/>
</dbReference>
<sequence length="1191" mass="132328">MPDEALRRIRDAKRTKQTVLDLADLELEELPEEVCELTWLTQLDLKENLLTALPDAIGDLTSLLRLDLFDNRLAAVPDSIGDLRALTYLDLDKNRLSRLPESIGDLTALTELDLARNDIEELPASIGNLAALTRLNLHGNDLQFLPEDLGVFTALTALHLSDNDLKALPDSLGDLTGLTELRVENNRLAHLPDSIGRLTGLTSLDLSNNRLVRLPDTLLDLTGLTTLNLDDNRLTALPESIGRLTSLINLACRDNELRALPESIGDLTALERLSFWDNDITGLPESIGNLAGLTELDPSMNRLTSLPDSIGNLTRLTSLDLSYNRLTALPATIGDLTGITLLRLGNNRLTALPPSLFDLTALTLLDLGDNRLTDLDDRIGRLVLLTNLDVRDNELRALPESIAELPALQLFSAARNPLPPEMAAAEASGDEGLMTFLRAVANDGVVVREAKLVLVGEGAVGKSTLLSAMLGEPFDADRSSTHGIEVRPLTLAQGTADACVLNTWDFGGQETYRPTHQLFFTAPAVYLVVWKPRHGPRQDNVEEWIELIRRRAGDDVRIHVVATHGGPKDRFAHIDETRLRQHHGDVIVGFHHVDSSSGAGIEELKAAVQRTAAELPYFSRKLPASWRRFQDDLRRLPEPYLEYPEYLRRAGMRGLTETSAKTLATVFTDLGHWCHYPDIPGLDQLVVLKGDWLSTAVSLVIDDPQAVRDHGVIEHSRLKDIWNDPTNPPHLRYPEGVHRILLRLMEEYEISYRIGGGGHGGRPPTSLIAQLVDPTTPPLDAWDDYGRHLPAQTRICRFSDASGEFHIPEGLIYRLIVRLHQFSLGRDDHGRSLHWTDGLVIEHSIHGRALVRLDHKQLTVTVKAVAPEYFLTLILEEIRTHVDEFWQGVQVRAMVTCGGHCADSEGSRSGRWEVERLFNRRMKGKTEITCNSCDEDMSIRDLLSGVTEPSEPDDRLSEMVDRVRVSGYDERLHALMRIARRSDAPPNDEALSLLALGESHLQTLLTALSRESAKGPRLFTIEPADSPSTPNSITTRFRLVLWCEYSRKPMAALGGVDGRGVVEIDFPPMLLLTTAPWLIATALILRTVLPPAPARRELAGSIWTLLTGQGGLTANSVKDIKVIWHTQLLENTVRNNATTAADHLRELHQLIREKDPTFGGLVRVRHRGQYMWVHPRFETQFNPGLPDMGGD</sequence>
<evidence type="ECO:0000256" key="9">
    <source>
        <dbReference type="ARBA" id="ARBA00023134"/>
    </source>
</evidence>
<evidence type="ECO:0000256" key="1">
    <source>
        <dbReference type="ARBA" id="ARBA00012513"/>
    </source>
</evidence>
<dbReference type="Pfam" id="PF25497">
    <property type="entry name" value="COR-B"/>
    <property type="match status" value="1"/>
</dbReference>
<dbReference type="InterPro" id="IPR027417">
    <property type="entry name" value="P-loop_NTPase"/>
</dbReference>
<dbReference type="EC" id="2.7.11.1" evidence="1"/>
<evidence type="ECO:0000256" key="5">
    <source>
        <dbReference type="ARBA" id="ARBA00022737"/>
    </source>
</evidence>
<evidence type="ECO:0000256" key="11">
    <source>
        <dbReference type="ARBA" id="ARBA00048679"/>
    </source>
</evidence>
<name>A0ABN2H947_9ACTN</name>
<evidence type="ECO:0000256" key="3">
    <source>
        <dbReference type="ARBA" id="ARBA00022614"/>
    </source>
</evidence>
<dbReference type="InterPro" id="IPR050216">
    <property type="entry name" value="LRR_domain-containing"/>
</dbReference>
<dbReference type="SMART" id="SM00369">
    <property type="entry name" value="LRR_TYP"/>
    <property type="match status" value="15"/>
</dbReference>
<dbReference type="InterPro" id="IPR032171">
    <property type="entry name" value="COR-A"/>
</dbReference>
<evidence type="ECO:0000259" key="12">
    <source>
        <dbReference type="PROSITE" id="PS51424"/>
    </source>
</evidence>
<keyword evidence="5" id="KW-0677">Repeat</keyword>
<dbReference type="SMART" id="SM00364">
    <property type="entry name" value="LRR_BAC"/>
    <property type="match status" value="14"/>
</dbReference>
<dbReference type="Gene3D" id="3.80.10.10">
    <property type="entry name" value="Ribonuclease Inhibitor"/>
    <property type="match status" value="2"/>
</dbReference>
<evidence type="ECO:0000256" key="7">
    <source>
        <dbReference type="ARBA" id="ARBA00022777"/>
    </source>
</evidence>
<dbReference type="InterPro" id="IPR001611">
    <property type="entry name" value="Leu-rich_rpt"/>
</dbReference>
<dbReference type="InterPro" id="IPR032675">
    <property type="entry name" value="LRR_dom_sf"/>
</dbReference>
<dbReference type="InterPro" id="IPR057263">
    <property type="entry name" value="COR-B"/>
</dbReference>
<evidence type="ECO:0000256" key="8">
    <source>
        <dbReference type="ARBA" id="ARBA00022840"/>
    </source>
</evidence>
<dbReference type="EMBL" id="BAAAQF010000013">
    <property type="protein sequence ID" value="GAA1683976.1"/>
    <property type="molecule type" value="Genomic_DNA"/>
</dbReference>
<dbReference type="Gene3D" id="3.30.310.200">
    <property type="match status" value="1"/>
</dbReference>
<keyword evidence="8" id="KW-0067">ATP-binding</keyword>
<dbReference type="Pfam" id="PF23598">
    <property type="entry name" value="LRR_14"/>
    <property type="match status" value="1"/>
</dbReference>
<dbReference type="InterPro" id="IPR020859">
    <property type="entry name" value="ROC"/>
</dbReference>
<comment type="catalytic activity">
    <reaction evidence="10">
        <text>L-threonyl-[protein] + ATP = O-phospho-L-threonyl-[protein] + ADP + H(+)</text>
        <dbReference type="Rhea" id="RHEA:46608"/>
        <dbReference type="Rhea" id="RHEA-COMP:11060"/>
        <dbReference type="Rhea" id="RHEA-COMP:11605"/>
        <dbReference type="ChEBI" id="CHEBI:15378"/>
        <dbReference type="ChEBI" id="CHEBI:30013"/>
        <dbReference type="ChEBI" id="CHEBI:30616"/>
        <dbReference type="ChEBI" id="CHEBI:61977"/>
        <dbReference type="ChEBI" id="CHEBI:456216"/>
        <dbReference type="EC" id="2.7.11.1"/>
    </reaction>
</comment>
<feature type="domain" description="Roc" evidence="12">
    <location>
        <begin position="443"/>
        <end position="615"/>
    </location>
</feature>
<dbReference type="RefSeq" id="WP_344488493.1">
    <property type="nucleotide sequence ID" value="NZ_BAAAQF010000013.1"/>
</dbReference>
<dbReference type="PANTHER" id="PTHR48051:SF54">
    <property type="entry name" value="LEUCINE-RICH REPEAT-CONTAINING PROTEIN"/>
    <property type="match status" value="1"/>
</dbReference>
<dbReference type="Pfam" id="PF13855">
    <property type="entry name" value="LRR_8"/>
    <property type="match status" value="2"/>
</dbReference>
<keyword evidence="9" id="KW-0342">GTP-binding</keyword>
<dbReference type="PROSITE" id="PS51450">
    <property type="entry name" value="LRR"/>
    <property type="match status" value="2"/>
</dbReference>
<protein>
    <recommendedName>
        <fullName evidence="1">non-specific serine/threonine protein kinase</fullName>
        <ecNumber evidence="1">2.7.11.1</ecNumber>
    </recommendedName>
</protein>
<dbReference type="Gene3D" id="3.40.50.300">
    <property type="entry name" value="P-loop containing nucleotide triphosphate hydrolases"/>
    <property type="match status" value="1"/>
</dbReference>
<dbReference type="SUPFAM" id="SSF52058">
    <property type="entry name" value="L domain-like"/>
    <property type="match status" value="1"/>
</dbReference>
<keyword evidence="7" id="KW-0418">Kinase</keyword>
<organism evidence="13 14">
    <name type="scientific">Glycomyces endophyticus</name>
    <dbReference type="NCBI Taxonomy" id="480996"/>
    <lineage>
        <taxon>Bacteria</taxon>
        <taxon>Bacillati</taxon>
        <taxon>Actinomycetota</taxon>
        <taxon>Actinomycetes</taxon>
        <taxon>Glycomycetales</taxon>
        <taxon>Glycomycetaceae</taxon>
        <taxon>Glycomyces</taxon>
    </lineage>
</organism>
<evidence type="ECO:0000256" key="2">
    <source>
        <dbReference type="ARBA" id="ARBA00022527"/>
    </source>
</evidence>
<keyword evidence="2" id="KW-0723">Serine/threonine-protein kinase</keyword>
<dbReference type="InterPro" id="IPR055414">
    <property type="entry name" value="LRR_R13L4/SHOC2-like"/>
</dbReference>
<dbReference type="Pfam" id="PF08477">
    <property type="entry name" value="Roc"/>
    <property type="match status" value="1"/>
</dbReference>
<reference evidence="13 14" key="1">
    <citation type="journal article" date="2019" name="Int. J. Syst. Evol. Microbiol.">
        <title>The Global Catalogue of Microorganisms (GCM) 10K type strain sequencing project: providing services to taxonomists for standard genome sequencing and annotation.</title>
        <authorList>
            <consortium name="The Broad Institute Genomics Platform"/>
            <consortium name="The Broad Institute Genome Sequencing Center for Infectious Disease"/>
            <person name="Wu L."/>
            <person name="Ma J."/>
        </authorList>
    </citation>
    <scope>NUCLEOTIDE SEQUENCE [LARGE SCALE GENOMIC DNA]</scope>
    <source>
        <strain evidence="13 14">JCM 16001</strain>
    </source>
</reference>
<accession>A0ABN2H947</accession>
<dbReference type="SUPFAM" id="SSF52540">
    <property type="entry name" value="P-loop containing nucleoside triphosphate hydrolases"/>
    <property type="match status" value="1"/>
</dbReference>
<dbReference type="Gene3D" id="1.10.10.2200">
    <property type="match status" value="1"/>
</dbReference>
<dbReference type="Pfam" id="PF16095">
    <property type="entry name" value="COR-A"/>
    <property type="match status" value="1"/>
</dbReference>
<dbReference type="InterPro" id="IPR036388">
    <property type="entry name" value="WH-like_DNA-bd_sf"/>
</dbReference>
<evidence type="ECO:0000256" key="10">
    <source>
        <dbReference type="ARBA" id="ARBA00047899"/>
    </source>
</evidence>
<evidence type="ECO:0000256" key="6">
    <source>
        <dbReference type="ARBA" id="ARBA00022741"/>
    </source>
</evidence>
<evidence type="ECO:0000313" key="13">
    <source>
        <dbReference type="EMBL" id="GAA1683976.1"/>
    </source>
</evidence>
<dbReference type="Proteomes" id="UP001499851">
    <property type="component" value="Unassembled WGS sequence"/>
</dbReference>
<dbReference type="PANTHER" id="PTHR48051">
    <property type="match status" value="1"/>
</dbReference>
<keyword evidence="3" id="KW-0433">Leucine-rich repeat</keyword>
<gene>
    <name evidence="13" type="ORF">GCM10009830_34040</name>
</gene>
<keyword evidence="6" id="KW-0547">Nucleotide-binding</keyword>
<evidence type="ECO:0000256" key="4">
    <source>
        <dbReference type="ARBA" id="ARBA00022679"/>
    </source>
</evidence>
<dbReference type="SMART" id="SM00365">
    <property type="entry name" value="LRR_SD22"/>
    <property type="match status" value="7"/>
</dbReference>
<dbReference type="PRINTS" id="PR00019">
    <property type="entry name" value="LEURICHRPT"/>
</dbReference>
<dbReference type="Gene3D" id="1.10.10.10">
    <property type="entry name" value="Winged helix-like DNA-binding domain superfamily/Winged helix DNA-binding domain"/>
    <property type="match status" value="1"/>
</dbReference>
<keyword evidence="14" id="KW-1185">Reference proteome</keyword>
<dbReference type="PROSITE" id="PS51424">
    <property type="entry name" value="ROC"/>
    <property type="match status" value="1"/>
</dbReference>
<evidence type="ECO:0000313" key="14">
    <source>
        <dbReference type="Proteomes" id="UP001499851"/>
    </source>
</evidence>